<organism evidence="1 2">
    <name type="scientific">Linderina pennispora</name>
    <dbReference type="NCBI Taxonomy" id="61395"/>
    <lineage>
        <taxon>Eukaryota</taxon>
        <taxon>Fungi</taxon>
        <taxon>Fungi incertae sedis</taxon>
        <taxon>Zoopagomycota</taxon>
        <taxon>Kickxellomycotina</taxon>
        <taxon>Kickxellomycetes</taxon>
        <taxon>Kickxellales</taxon>
        <taxon>Kickxellaceae</taxon>
        <taxon>Linderina</taxon>
    </lineage>
</organism>
<dbReference type="GeneID" id="63804305"/>
<dbReference type="EMBL" id="MCFD01000007">
    <property type="protein sequence ID" value="ORX69583.1"/>
    <property type="molecule type" value="Genomic_DNA"/>
</dbReference>
<dbReference type="RefSeq" id="XP_040743271.1">
    <property type="nucleotide sequence ID" value="XM_040887657.1"/>
</dbReference>
<gene>
    <name evidence="1" type="ORF">DL89DRAFT_267766</name>
</gene>
<name>A0A1Y1W7S6_9FUNG</name>
<accession>A0A1Y1W7S6</accession>
<evidence type="ECO:0000313" key="2">
    <source>
        <dbReference type="Proteomes" id="UP000193922"/>
    </source>
</evidence>
<evidence type="ECO:0000313" key="1">
    <source>
        <dbReference type="EMBL" id="ORX69583.1"/>
    </source>
</evidence>
<sequence>MGKAETNAYKGPDRRSASLLSHTFEKIFFRIPDNRSSPRLALENIDIKRAGMSMASSSRSSNFWDFRPKGVLRTGMEE</sequence>
<dbReference type="AlphaFoldDB" id="A0A1Y1W7S6"/>
<comment type="caution">
    <text evidence="1">The sequence shown here is derived from an EMBL/GenBank/DDBJ whole genome shotgun (WGS) entry which is preliminary data.</text>
</comment>
<dbReference type="Proteomes" id="UP000193922">
    <property type="component" value="Unassembled WGS sequence"/>
</dbReference>
<proteinExistence type="predicted"/>
<reference evidence="1 2" key="1">
    <citation type="submission" date="2016-07" db="EMBL/GenBank/DDBJ databases">
        <title>Pervasive Adenine N6-methylation of Active Genes in Fungi.</title>
        <authorList>
            <consortium name="DOE Joint Genome Institute"/>
            <person name="Mondo S.J."/>
            <person name="Dannebaum R.O."/>
            <person name="Kuo R.C."/>
            <person name="Labutti K."/>
            <person name="Haridas S."/>
            <person name="Kuo A."/>
            <person name="Salamov A."/>
            <person name="Ahrendt S.R."/>
            <person name="Lipzen A."/>
            <person name="Sullivan W."/>
            <person name="Andreopoulos W.B."/>
            <person name="Clum A."/>
            <person name="Lindquist E."/>
            <person name="Daum C."/>
            <person name="Ramamoorthy G.K."/>
            <person name="Gryganskyi A."/>
            <person name="Culley D."/>
            <person name="Magnuson J.K."/>
            <person name="James T.Y."/>
            <person name="O'Malley M.A."/>
            <person name="Stajich J.E."/>
            <person name="Spatafora J.W."/>
            <person name="Visel A."/>
            <person name="Grigoriev I.V."/>
        </authorList>
    </citation>
    <scope>NUCLEOTIDE SEQUENCE [LARGE SCALE GENOMIC DNA]</scope>
    <source>
        <strain evidence="1 2">ATCC 12442</strain>
    </source>
</reference>
<protein>
    <submittedName>
        <fullName evidence="1">Uncharacterized protein</fullName>
    </submittedName>
</protein>
<keyword evidence="2" id="KW-1185">Reference proteome</keyword>